<accession>A0A4Z2FZA7</accession>
<dbReference type="AlphaFoldDB" id="A0A4Z2FZA7"/>
<organism evidence="1 2">
    <name type="scientific">Liparis tanakae</name>
    <name type="common">Tanaka's snailfish</name>
    <dbReference type="NCBI Taxonomy" id="230148"/>
    <lineage>
        <taxon>Eukaryota</taxon>
        <taxon>Metazoa</taxon>
        <taxon>Chordata</taxon>
        <taxon>Craniata</taxon>
        <taxon>Vertebrata</taxon>
        <taxon>Euteleostomi</taxon>
        <taxon>Actinopterygii</taxon>
        <taxon>Neopterygii</taxon>
        <taxon>Teleostei</taxon>
        <taxon>Neoteleostei</taxon>
        <taxon>Acanthomorphata</taxon>
        <taxon>Eupercaria</taxon>
        <taxon>Perciformes</taxon>
        <taxon>Cottioidei</taxon>
        <taxon>Cottales</taxon>
        <taxon>Liparidae</taxon>
        <taxon>Liparis</taxon>
    </lineage>
</organism>
<name>A0A4Z2FZA7_9TELE</name>
<dbReference type="EMBL" id="SRLO01000782">
    <property type="protein sequence ID" value="TNN46589.1"/>
    <property type="molecule type" value="Genomic_DNA"/>
</dbReference>
<sequence>MEGEQSEAVRDPLWRGSSLKLYGTPYGGGGSDPHRCEALIDGRPLCAGASLRSPYKLIHHGCENRYVFGNPGNPFKFQAHAIPVVSA</sequence>
<evidence type="ECO:0000313" key="1">
    <source>
        <dbReference type="EMBL" id="TNN46589.1"/>
    </source>
</evidence>
<dbReference type="Proteomes" id="UP000314294">
    <property type="component" value="Unassembled WGS sequence"/>
</dbReference>
<keyword evidence="2" id="KW-1185">Reference proteome</keyword>
<protein>
    <submittedName>
        <fullName evidence="1">Uncharacterized protein</fullName>
    </submittedName>
</protein>
<proteinExistence type="predicted"/>
<comment type="caution">
    <text evidence="1">The sequence shown here is derived from an EMBL/GenBank/DDBJ whole genome shotgun (WGS) entry which is preliminary data.</text>
</comment>
<evidence type="ECO:0000313" key="2">
    <source>
        <dbReference type="Proteomes" id="UP000314294"/>
    </source>
</evidence>
<reference evidence="1 2" key="1">
    <citation type="submission" date="2019-03" db="EMBL/GenBank/DDBJ databases">
        <title>First draft genome of Liparis tanakae, snailfish: a comprehensive survey of snailfish specific genes.</title>
        <authorList>
            <person name="Kim W."/>
            <person name="Song I."/>
            <person name="Jeong J.-H."/>
            <person name="Kim D."/>
            <person name="Kim S."/>
            <person name="Ryu S."/>
            <person name="Song J.Y."/>
            <person name="Lee S.K."/>
        </authorList>
    </citation>
    <scope>NUCLEOTIDE SEQUENCE [LARGE SCALE GENOMIC DNA]</scope>
    <source>
        <tissue evidence="1">Muscle</tissue>
    </source>
</reference>
<gene>
    <name evidence="1" type="ORF">EYF80_043218</name>
</gene>